<evidence type="ECO:0000259" key="5">
    <source>
        <dbReference type="Pfam" id="PF00441"/>
    </source>
</evidence>
<evidence type="ECO:0000256" key="1">
    <source>
        <dbReference type="ARBA" id="ARBA00001974"/>
    </source>
</evidence>
<evidence type="ECO:0000313" key="9">
    <source>
        <dbReference type="Proteomes" id="UP000295361"/>
    </source>
</evidence>
<dbReference type="Pfam" id="PF00441">
    <property type="entry name" value="Acyl-CoA_dh_1"/>
    <property type="match status" value="1"/>
</dbReference>
<evidence type="ECO:0000259" key="6">
    <source>
        <dbReference type="Pfam" id="PF02770"/>
    </source>
</evidence>
<accession>A0A4R6QK28</accession>
<dbReference type="Gene3D" id="2.40.110.20">
    <property type="match status" value="1"/>
</dbReference>
<dbReference type="SUPFAM" id="SSF47203">
    <property type="entry name" value="Acyl-CoA dehydrogenase C-terminal domain-like"/>
    <property type="match status" value="1"/>
</dbReference>
<dbReference type="EMBL" id="SNXS01000005">
    <property type="protein sequence ID" value="TDP63527.1"/>
    <property type="molecule type" value="Genomic_DNA"/>
</dbReference>
<dbReference type="PROSITE" id="PS00073">
    <property type="entry name" value="ACYL_COA_DH_2"/>
    <property type="match status" value="1"/>
</dbReference>
<evidence type="ECO:0000259" key="7">
    <source>
        <dbReference type="Pfam" id="PF18158"/>
    </source>
</evidence>
<evidence type="ECO:0000256" key="4">
    <source>
        <dbReference type="ARBA" id="ARBA00022827"/>
    </source>
</evidence>
<dbReference type="NCBIfam" id="NF008594">
    <property type="entry name" value="PRK11561.1"/>
    <property type="match status" value="1"/>
</dbReference>
<dbReference type="PANTHER" id="PTHR42707">
    <property type="entry name" value="ACYL-COA DEHYDROGENASE"/>
    <property type="match status" value="1"/>
</dbReference>
<dbReference type="InterPro" id="IPR009100">
    <property type="entry name" value="AcylCoA_DH/oxidase_NM_dom_sf"/>
</dbReference>
<dbReference type="Gene3D" id="6.10.250.600">
    <property type="match status" value="1"/>
</dbReference>
<organism evidence="8 9">
    <name type="scientific">Roseateles toxinivorans</name>
    <dbReference type="NCBI Taxonomy" id="270368"/>
    <lineage>
        <taxon>Bacteria</taxon>
        <taxon>Pseudomonadati</taxon>
        <taxon>Pseudomonadota</taxon>
        <taxon>Betaproteobacteria</taxon>
        <taxon>Burkholderiales</taxon>
        <taxon>Sphaerotilaceae</taxon>
        <taxon>Roseateles</taxon>
    </lineage>
</organism>
<feature type="domain" description="Adaptive response protein AidB N-terminal" evidence="7">
    <location>
        <begin position="10"/>
        <end position="166"/>
    </location>
</feature>
<dbReference type="SUPFAM" id="SSF56645">
    <property type="entry name" value="Acyl-CoA dehydrogenase NM domain-like"/>
    <property type="match status" value="1"/>
</dbReference>
<sequence length="549" mass="60791">MNWQTHTLSNQVDELRDYALFDTDRALVEGVQRAGADWHADALSSYGRVLGKAETYQLAEQANRYTPELKTFDARGRRIDQVDFHPAWHELLALYRGQGLVSLSFEEAARTGRWTAFAAGMYLHGQIEAGTMCPATMTQASIPVLQREPALYATLRDKLHSSRYDARDLPVAQKHSIWLGMGMTEKQGGSDVRSNTTTATPVGTGGRGGEYLLRGHKWFFSAPMCDAHLVVARSASGHSCFYVPRWRPDGTKNPVHIQRLKNKLGNKSNSSSEVEFLDAWGLMMGEEGRGIPTIIEMAGYTRLNCVIGSAAIMRQALVQALHWARLRVVFGKPLLEQPLMRVVLADLALESEAATALMLRLAQAFERDDSAVERAWKRILTPAAKFWVCKRAVELTGEAMEVLGGNGYVEEGTLARLYREAPVNSIWEGSGNVMCLDVLRAAAREPEALLALFDDWQHQAHGELRLLAAVQALRQDLALSPDQLEVRGRRFAQDLVLLAQALLLRQHAPPAVADAFIASRFDLGAGRVYGTALMGPAELETVLQRAYVD</sequence>
<dbReference type="InterPro" id="IPR052904">
    <property type="entry name" value="Acyl-CoA_dehydrogenase-like"/>
</dbReference>
<proteinExistence type="inferred from homology"/>
<dbReference type="InterPro" id="IPR041504">
    <property type="entry name" value="AidB_N"/>
</dbReference>
<dbReference type="Proteomes" id="UP000295361">
    <property type="component" value="Unassembled WGS sequence"/>
</dbReference>
<keyword evidence="9" id="KW-1185">Reference proteome</keyword>
<dbReference type="InterPro" id="IPR036250">
    <property type="entry name" value="AcylCo_DH-like_C"/>
</dbReference>
<evidence type="ECO:0000256" key="2">
    <source>
        <dbReference type="ARBA" id="ARBA00009347"/>
    </source>
</evidence>
<feature type="domain" description="Acyl-CoA dehydrogenase/oxidase C-terminal" evidence="5">
    <location>
        <begin position="288"/>
        <end position="441"/>
    </location>
</feature>
<feature type="domain" description="Acyl-CoA oxidase/dehydrogenase middle" evidence="6">
    <location>
        <begin position="181"/>
        <end position="278"/>
    </location>
</feature>
<gene>
    <name evidence="8" type="ORF">DES47_105534</name>
</gene>
<dbReference type="FunCoup" id="A0A4R6QK28">
    <property type="interactions" value="248"/>
</dbReference>
<protein>
    <submittedName>
        <fullName evidence="8">Putative acyl-CoA dehydrogenase</fullName>
    </submittedName>
</protein>
<dbReference type="GO" id="GO:0003995">
    <property type="term" value="F:acyl-CoA dehydrogenase activity"/>
    <property type="evidence" value="ECO:0007669"/>
    <property type="project" value="InterPro"/>
</dbReference>
<name>A0A4R6QK28_9BURK</name>
<comment type="caution">
    <text evidence="8">The sequence shown here is derived from an EMBL/GenBank/DDBJ whole genome shotgun (WGS) entry which is preliminary data.</text>
</comment>
<reference evidence="8 9" key="1">
    <citation type="submission" date="2019-03" db="EMBL/GenBank/DDBJ databases">
        <title>Genomic Encyclopedia of Type Strains, Phase IV (KMG-IV): sequencing the most valuable type-strain genomes for metagenomic binning, comparative biology and taxonomic classification.</title>
        <authorList>
            <person name="Goeker M."/>
        </authorList>
    </citation>
    <scope>NUCLEOTIDE SEQUENCE [LARGE SCALE GENOMIC DNA]</scope>
    <source>
        <strain evidence="8 9">DSM 16998</strain>
    </source>
</reference>
<comment type="similarity">
    <text evidence="2">Belongs to the acyl-CoA dehydrogenase family.</text>
</comment>
<evidence type="ECO:0000256" key="3">
    <source>
        <dbReference type="ARBA" id="ARBA00022630"/>
    </source>
</evidence>
<comment type="cofactor">
    <cofactor evidence="1">
        <name>FAD</name>
        <dbReference type="ChEBI" id="CHEBI:57692"/>
    </cofactor>
</comment>
<dbReference type="OrthoDB" id="9771038at2"/>
<evidence type="ECO:0000313" key="8">
    <source>
        <dbReference type="EMBL" id="TDP63527.1"/>
    </source>
</evidence>
<dbReference type="AlphaFoldDB" id="A0A4R6QK28"/>
<dbReference type="Pfam" id="PF18158">
    <property type="entry name" value="AidB_N"/>
    <property type="match status" value="1"/>
</dbReference>
<dbReference type="InterPro" id="IPR006091">
    <property type="entry name" value="Acyl-CoA_Oxase/DH_mid-dom"/>
</dbReference>
<dbReference type="PANTHER" id="PTHR42707:SF3">
    <property type="entry name" value="ACYL-COA DEHYDROGENASE AIDB-RELATED"/>
    <property type="match status" value="1"/>
</dbReference>
<dbReference type="InterPro" id="IPR009075">
    <property type="entry name" value="AcylCo_DH/oxidase_C"/>
</dbReference>
<dbReference type="InterPro" id="IPR006089">
    <property type="entry name" value="Acyl-CoA_DH_CS"/>
</dbReference>
<dbReference type="InParanoid" id="A0A4R6QK28"/>
<dbReference type="PROSITE" id="PS00072">
    <property type="entry name" value="ACYL_COA_DH_1"/>
    <property type="match status" value="1"/>
</dbReference>
<dbReference type="Pfam" id="PF02770">
    <property type="entry name" value="Acyl-CoA_dh_M"/>
    <property type="match status" value="1"/>
</dbReference>
<keyword evidence="3" id="KW-0285">Flavoprotein</keyword>
<keyword evidence="4" id="KW-0274">FAD</keyword>
<dbReference type="Gene3D" id="1.20.140.10">
    <property type="entry name" value="Butyryl-CoA Dehydrogenase, subunit A, domain 3"/>
    <property type="match status" value="1"/>
</dbReference>
<dbReference type="RefSeq" id="WP_133702683.1">
    <property type="nucleotide sequence ID" value="NZ_SNXS01000005.1"/>
</dbReference>